<dbReference type="Pfam" id="PF08647">
    <property type="entry name" value="BRE1"/>
    <property type="match status" value="1"/>
</dbReference>
<evidence type="ECO:0000256" key="6">
    <source>
        <dbReference type="ARBA" id="ARBA00022723"/>
    </source>
</evidence>
<keyword evidence="5 15" id="KW-0808">Transferase</keyword>
<feature type="region of interest" description="Disordered" evidence="17">
    <location>
        <begin position="1"/>
        <end position="47"/>
    </location>
</feature>
<evidence type="ECO:0000256" key="4">
    <source>
        <dbReference type="ARBA" id="ARBA00005555"/>
    </source>
</evidence>
<organism evidence="19 20">
    <name type="scientific">Rickenella mellea</name>
    <dbReference type="NCBI Taxonomy" id="50990"/>
    <lineage>
        <taxon>Eukaryota</taxon>
        <taxon>Fungi</taxon>
        <taxon>Dikarya</taxon>
        <taxon>Basidiomycota</taxon>
        <taxon>Agaricomycotina</taxon>
        <taxon>Agaricomycetes</taxon>
        <taxon>Hymenochaetales</taxon>
        <taxon>Rickenellaceae</taxon>
        <taxon>Rickenella</taxon>
    </lineage>
</organism>
<evidence type="ECO:0000256" key="11">
    <source>
        <dbReference type="ARBA" id="ARBA00023054"/>
    </source>
</evidence>
<accession>A0A4Y7QDZ5</accession>
<feature type="domain" description="RING-type" evidence="18">
    <location>
        <begin position="764"/>
        <end position="803"/>
    </location>
</feature>
<dbReference type="GO" id="GO:0008270">
    <property type="term" value="F:zinc ion binding"/>
    <property type="evidence" value="ECO:0007669"/>
    <property type="project" value="UniProtKB-KW"/>
</dbReference>
<evidence type="ECO:0000259" key="18">
    <source>
        <dbReference type="PROSITE" id="PS50089"/>
    </source>
</evidence>
<protein>
    <recommendedName>
        <fullName evidence="15">E3 ubiquitin protein ligase</fullName>
        <ecNumber evidence="15">2.3.2.27</ecNumber>
    </recommendedName>
</protein>
<dbReference type="Proteomes" id="UP000294933">
    <property type="component" value="Unassembled WGS sequence"/>
</dbReference>
<comment type="subcellular location">
    <subcellularLocation>
        <location evidence="2 15">Nucleus</location>
    </subcellularLocation>
</comment>
<dbReference type="CDD" id="cd16499">
    <property type="entry name" value="RING-HC_Bre1-like"/>
    <property type="match status" value="1"/>
</dbReference>
<dbReference type="InterPro" id="IPR013083">
    <property type="entry name" value="Znf_RING/FYVE/PHD"/>
</dbReference>
<name>A0A4Y7QDZ5_9AGAM</name>
<dbReference type="Gene3D" id="3.30.40.10">
    <property type="entry name" value="Zinc/RING finger domain, C3HC4 (zinc finger)"/>
    <property type="match status" value="1"/>
</dbReference>
<dbReference type="EMBL" id="ML170162">
    <property type="protein sequence ID" value="TDL25907.1"/>
    <property type="molecule type" value="Genomic_DNA"/>
</dbReference>
<keyword evidence="20" id="KW-1185">Reference proteome</keyword>
<feature type="coiled-coil region" evidence="16">
    <location>
        <begin position="334"/>
        <end position="390"/>
    </location>
</feature>
<feature type="compositionally biased region" description="Basic and acidic residues" evidence="17">
    <location>
        <begin position="1"/>
        <end position="15"/>
    </location>
</feature>
<evidence type="ECO:0000313" key="19">
    <source>
        <dbReference type="EMBL" id="TDL25907.1"/>
    </source>
</evidence>
<feature type="coiled-coil region" evidence="16">
    <location>
        <begin position="278"/>
        <end position="305"/>
    </location>
</feature>
<evidence type="ECO:0000256" key="17">
    <source>
        <dbReference type="SAM" id="MobiDB-lite"/>
    </source>
</evidence>
<evidence type="ECO:0000256" key="14">
    <source>
        <dbReference type="PROSITE-ProRule" id="PRU00175"/>
    </source>
</evidence>
<keyword evidence="11 15" id="KW-0175">Coiled coil</keyword>
<dbReference type="STRING" id="50990.A0A4Y7QDZ5"/>
<proteinExistence type="inferred from homology"/>
<evidence type="ECO:0000256" key="15">
    <source>
        <dbReference type="RuleBase" id="RU365038"/>
    </source>
</evidence>
<keyword evidence="9 15" id="KW-0862">Zinc</keyword>
<keyword evidence="8 15" id="KW-0833">Ubl conjugation pathway</keyword>
<dbReference type="InterPro" id="IPR058643">
    <property type="entry name" value="BRE1-like_CC"/>
</dbReference>
<dbReference type="PANTHER" id="PTHR23163">
    <property type="entry name" value="RING FINGER PROTEIN-RELATED"/>
    <property type="match status" value="1"/>
</dbReference>
<dbReference type="GO" id="GO:0006325">
    <property type="term" value="P:chromatin organization"/>
    <property type="evidence" value="ECO:0007669"/>
    <property type="project" value="UniProtKB-KW"/>
</dbReference>
<dbReference type="InterPro" id="IPR001841">
    <property type="entry name" value="Znf_RING"/>
</dbReference>
<dbReference type="InterPro" id="IPR013956">
    <property type="entry name" value="E3_ubiquit_lig_Bre1"/>
</dbReference>
<dbReference type="PROSITE" id="PS00518">
    <property type="entry name" value="ZF_RING_1"/>
    <property type="match status" value="1"/>
</dbReference>
<dbReference type="InterPro" id="IPR017907">
    <property type="entry name" value="Znf_RING_CS"/>
</dbReference>
<evidence type="ECO:0000256" key="7">
    <source>
        <dbReference type="ARBA" id="ARBA00022771"/>
    </source>
</evidence>
<dbReference type="VEuPathDB" id="FungiDB:BD410DRAFT_716314"/>
<dbReference type="EC" id="2.3.2.27" evidence="15"/>
<dbReference type="SUPFAM" id="SSF57850">
    <property type="entry name" value="RING/U-box"/>
    <property type="match status" value="1"/>
</dbReference>
<dbReference type="PANTHER" id="PTHR23163:SF0">
    <property type="entry name" value="E3 UBIQUITIN-PROTEIN LIGASE BRE1"/>
    <property type="match status" value="1"/>
</dbReference>
<reference evidence="19 20" key="1">
    <citation type="submission" date="2018-06" db="EMBL/GenBank/DDBJ databases">
        <title>A transcriptomic atlas of mushroom development highlights an independent origin of complex multicellularity.</title>
        <authorList>
            <consortium name="DOE Joint Genome Institute"/>
            <person name="Krizsan K."/>
            <person name="Almasi E."/>
            <person name="Merenyi Z."/>
            <person name="Sahu N."/>
            <person name="Viragh M."/>
            <person name="Koszo T."/>
            <person name="Mondo S."/>
            <person name="Kiss B."/>
            <person name="Balint B."/>
            <person name="Kues U."/>
            <person name="Barry K."/>
            <person name="Hegedus J.C."/>
            <person name="Henrissat B."/>
            <person name="Johnson J."/>
            <person name="Lipzen A."/>
            <person name="Ohm R."/>
            <person name="Nagy I."/>
            <person name="Pangilinan J."/>
            <person name="Yan J."/>
            <person name="Xiong Y."/>
            <person name="Grigoriev I.V."/>
            <person name="Hibbett D.S."/>
            <person name="Nagy L.G."/>
        </authorList>
    </citation>
    <scope>NUCLEOTIDE SEQUENCE [LARGE SCALE GENOMIC DNA]</scope>
    <source>
        <strain evidence="19 20">SZMC22713</strain>
    </source>
</reference>
<dbReference type="Pfam" id="PF00097">
    <property type="entry name" value="zf-C3HC4"/>
    <property type="match status" value="1"/>
</dbReference>
<dbReference type="Pfam" id="PF26095">
    <property type="entry name" value="CC_Bre1"/>
    <property type="match status" value="1"/>
</dbReference>
<feature type="region of interest" description="Disordered" evidence="17">
    <location>
        <begin position="233"/>
        <end position="261"/>
    </location>
</feature>
<feature type="coiled-coil region" evidence="16">
    <location>
        <begin position="462"/>
        <end position="489"/>
    </location>
</feature>
<comment type="catalytic activity">
    <reaction evidence="1 15">
        <text>S-ubiquitinyl-[E2 ubiquitin-conjugating enzyme]-L-cysteine + [acceptor protein]-L-lysine = [E2 ubiquitin-conjugating enzyme]-L-cysteine + N(6)-ubiquitinyl-[acceptor protein]-L-lysine.</text>
        <dbReference type="EC" id="2.3.2.27"/>
    </reaction>
</comment>
<dbReference type="OrthoDB" id="10266039at2759"/>
<sequence length="817" mass="92935">MESRKRPHIEEEGRVVKKRALSSAAGSPIHVNGISDGAGEEPNDESDLEHFRKGAIFRRMRHYSRQLERSQQSVAELERIKNVREADLAAVDSCWTQLVDSITVLVKREDLERAQHPMVKEGTPIIERRSIEVVDFSVPDSSEISVELVESLRTRMRVTQQLVASFVRLAGQARPLTEMELLERCQWAEEQCTSLRSELSVAKTQLHDSEELRSKMSTELIAAESRVDRLRSQTAKMAGEIKSKPDDDKEKSPIEDQPVAPVHDAYNLEEDEVLNELLQMRAAKVNDLEQENALLRDQVIFLKCEMSLLPEETIANTPVYKVLLEHASRVEHNAKETVADLSRVREELLELKNNRCVWEADVLASAYKENDELKATVKKRDDENTRLRQQRDQQSSEIIERKGKVSMKSGDEYKALAESRADRIVVLQSEVKRLQTRLAASSGNDDLLSFLTKDDNVNTSYVDDLKSRLAAAEAKVEALNASLSVLEATNPRRANDIAVDSDTRHQLSLAKEKIAAYEAIFGPQASLSAETSEVVKRLESKEEELQVMRLKDTQQEQAATSLYTELDRLSAAWEALDRQVKSKVFDLSAIEDRFSKQCMEKAKAENKYYAVMRDKEAIEVERKNIARNLEKQTKVMENLAKSEKTLSSTNAFLEKEVNSCKNALLKYSRKVETLEKEVLEWGTRAETEKKRNTELREQILEREKAFADKNLEVQTVKEDLARARKDLEKLANKLKSQVTGQGPSSDKEAQLQSEVDKCMRILKCSTCQNAMRSTVITKCMHSFCKGCVDARISHRQRKCPACNLQFAQSDVQTLFFQ</sequence>
<evidence type="ECO:0000256" key="10">
    <source>
        <dbReference type="ARBA" id="ARBA00022853"/>
    </source>
</evidence>
<comment type="similarity">
    <text evidence="4 15">Belongs to the BRE1 family.</text>
</comment>
<evidence type="ECO:0000256" key="3">
    <source>
        <dbReference type="ARBA" id="ARBA00004906"/>
    </source>
</evidence>
<feature type="compositionally biased region" description="Basic and acidic residues" evidence="17">
    <location>
        <begin position="239"/>
        <end position="254"/>
    </location>
</feature>
<evidence type="ECO:0000256" key="5">
    <source>
        <dbReference type="ARBA" id="ARBA00022679"/>
    </source>
</evidence>
<dbReference type="SMART" id="SM00184">
    <property type="entry name" value="RING"/>
    <property type="match status" value="1"/>
</dbReference>
<keyword evidence="12 15" id="KW-0539">Nucleus</keyword>
<comment type="pathway">
    <text evidence="3 15">Protein modification; protein ubiquitination.</text>
</comment>
<evidence type="ECO:0000256" key="8">
    <source>
        <dbReference type="ARBA" id="ARBA00022786"/>
    </source>
</evidence>
<feature type="compositionally biased region" description="Acidic residues" evidence="17">
    <location>
        <begin position="38"/>
        <end position="47"/>
    </location>
</feature>
<evidence type="ECO:0000256" key="2">
    <source>
        <dbReference type="ARBA" id="ARBA00004123"/>
    </source>
</evidence>
<keyword evidence="10 15" id="KW-0156">Chromatin regulator</keyword>
<evidence type="ECO:0000313" key="20">
    <source>
        <dbReference type="Proteomes" id="UP000294933"/>
    </source>
</evidence>
<dbReference type="PROSITE" id="PS50089">
    <property type="entry name" value="ZF_RING_2"/>
    <property type="match status" value="1"/>
</dbReference>
<evidence type="ECO:0000256" key="9">
    <source>
        <dbReference type="ARBA" id="ARBA00022833"/>
    </source>
</evidence>
<evidence type="ECO:0000256" key="16">
    <source>
        <dbReference type="SAM" id="Coils"/>
    </source>
</evidence>
<keyword evidence="7 14" id="KW-0863">Zinc-finger</keyword>
<gene>
    <name evidence="19" type="ORF">BD410DRAFT_716314</name>
</gene>
<dbReference type="InterPro" id="IPR018957">
    <property type="entry name" value="Znf_C3HC4_RING-type"/>
</dbReference>
<evidence type="ECO:0000256" key="12">
    <source>
        <dbReference type="ARBA" id="ARBA00023242"/>
    </source>
</evidence>
<dbReference type="UniPathway" id="UPA00143"/>
<evidence type="ECO:0000256" key="1">
    <source>
        <dbReference type="ARBA" id="ARBA00000900"/>
    </source>
</evidence>
<dbReference type="GO" id="GO:0033503">
    <property type="term" value="C:HULC complex"/>
    <property type="evidence" value="ECO:0007669"/>
    <property type="project" value="TreeGrafter"/>
</dbReference>
<comment type="function">
    <text evidence="13">E3 ubiquitin-protein ligase that mediates monoubiquitination of histone H2B to form H2BK123ub1. H2BK123ub1 gives a specific tag for epigenetic transcriptional activation and is also a prerequisite for H3K4me and H3K79me formation.</text>
</comment>
<dbReference type="GO" id="GO:0005634">
    <property type="term" value="C:nucleus"/>
    <property type="evidence" value="ECO:0007669"/>
    <property type="project" value="UniProtKB-SubCell"/>
</dbReference>
<dbReference type="GO" id="GO:0061630">
    <property type="term" value="F:ubiquitin protein ligase activity"/>
    <property type="evidence" value="ECO:0007669"/>
    <property type="project" value="UniProtKB-EC"/>
</dbReference>
<dbReference type="GO" id="GO:0016567">
    <property type="term" value="P:protein ubiquitination"/>
    <property type="evidence" value="ECO:0007669"/>
    <property type="project" value="UniProtKB-UniRule"/>
</dbReference>
<evidence type="ECO:0000256" key="13">
    <source>
        <dbReference type="ARBA" id="ARBA00059679"/>
    </source>
</evidence>
<keyword evidence="6 15" id="KW-0479">Metal-binding</keyword>
<dbReference type="AlphaFoldDB" id="A0A4Y7QDZ5"/>